<dbReference type="WBParaSite" id="MhA1_Contig88.frz3.gene25">
    <property type="protein sequence ID" value="MhA1_Contig88.frz3.gene25"/>
    <property type="gene ID" value="MhA1_Contig88.frz3.gene25"/>
</dbReference>
<protein>
    <submittedName>
        <fullName evidence="8">FLYWCH-type domain-containing protein</fullName>
    </submittedName>
</protein>
<evidence type="ECO:0000313" key="7">
    <source>
        <dbReference type="Proteomes" id="UP000095281"/>
    </source>
</evidence>
<feature type="compositionally biased region" description="Low complexity" evidence="4">
    <location>
        <begin position="216"/>
        <end position="230"/>
    </location>
</feature>
<feature type="compositionally biased region" description="Polar residues" evidence="4">
    <location>
        <begin position="231"/>
        <end position="247"/>
    </location>
</feature>
<evidence type="ECO:0000313" key="8">
    <source>
        <dbReference type="WBParaSite" id="MhA1_Contig88.frz3.gene25"/>
    </source>
</evidence>
<feature type="domain" description="FLYWCH-type" evidence="6">
    <location>
        <begin position="135"/>
        <end position="195"/>
    </location>
</feature>
<dbReference type="Proteomes" id="UP000095281">
    <property type="component" value="Unplaced"/>
</dbReference>
<feature type="chain" id="PRO_5013266693" evidence="5">
    <location>
        <begin position="16"/>
        <end position="247"/>
    </location>
</feature>
<dbReference type="InterPro" id="IPR007588">
    <property type="entry name" value="Znf_FLYWCH"/>
</dbReference>
<dbReference type="Gene3D" id="2.20.25.240">
    <property type="match status" value="1"/>
</dbReference>
<evidence type="ECO:0000256" key="2">
    <source>
        <dbReference type="ARBA" id="ARBA00022771"/>
    </source>
</evidence>
<evidence type="ECO:0000256" key="1">
    <source>
        <dbReference type="ARBA" id="ARBA00022723"/>
    </source>
</evidence>
<evidence type="ECO:0000259" key="6">
    <source>
        <dbReference type="Pfam" id="PF04500"/>
    </source>
</evidence>
<accession>A0A1I8C165</accession>
<dbReference type="GO" id="GO:0008270">
    <property type="term" value="F:zinc ion binding"/>
    <property type="evidence" value="ECO:0007669"/>
    <property type="project" value="UniProtKB-KW"/>
</dbReference>
<evidence type="ECO:0000256" key="5">
    <source>
        <dbReference type="SAM" id="SignalP"/>
    </source>
</evidence>
<dbReference type="Pfam" id="PF04500">
    <property type="entry name" value="FLYWCH"/>
    <property type="match status" value="1"/>
</dbReference>
<keyword evidence="5" id="KW-0732">Signal</keyword>
<keyword evidence="1" id="KW-0479">Metal-binding</keyword>
<keyword evidence="2" id="KW-0863">Zinc-finger</keyword>
<feature type="region of interest" description="Disordered" evidence="4">
    <location>
        <begin position="216"/>
        <end position="247"/>
    </location>
</feature>
<feature type="compositionally biased region" description="Polar residues" evidence="4">
    <location>
        <begin position="30"/>
        <end position="45"/>
    </location>
</feature>
<feature type="signal peptide" evidence="5">
    <location>
        <begin position="1"/>
        <end position="15"/>
    </location>
</feature>
<keyword evidence="3" id="KW-0862">Zinc</keyword>
<organism evidence="7 8">
    <name type="scientific">Meloidogyne hapla</name>
    <name type="common">Root-knot nematode worm</name>
    <dbReference type="NCBI Taxonomy" id="6305"/>
    <lineage>
        <taxon>Eukaryota</taxon>
        <taxon>Metazoa</taxon>
        <taxon>Ecdysozoa</taxon>
        <taxon>Nematoda</taxon>
        <taxon>Chromadorea</taxon>
        <taxon>Rhabditida</taxon>
        <taxon>Tylenchina</taxon>
        <taxon>Tylenchomorpha</taxon>
        <taxon>Tylenchoidea</taxon>
        <taxon>Meloidogynidae</taxon>
        <taxon>Meloidogyninae</taxon>
        <taxon>Meloidogyne</taxon>
    </lineage>
</organism>
<sequence length="247" mass="28511">MNISIILFLFLFVKAIIAPRRKKDEISSKGEGTQEQTHENPYSQKTETERQANVIKLLKKLSNWIVDDIKNNKYEIDMKYITVDDEGENFICEVCKLAELEYAPKYSVDYTNVKSNVIKHLRTSPKHAKAIKFHYTTSKREGEILNYGGYSYNKDSESKSKGIITYRCRQTYREKNKCHGRAKTEKGIFQITNNHVCDSPYYFNVIQNQVSQLTQEQEPSLPSQQFPPFQGGNNIMSLTNSPTTLKG</sequence>
<dbReference type="AlphaFoldDB" id="A0A1I8C165"/>
<evidence type="ECO:0000256" key="3">
    <source>
        <dbReference type="ARBA" id="ARBA00022833"/>
    </source>
</evidence>
<proteinExistence type="predicted"/>
<feature type="region of interest" description="Disordered" evidence="4">
    <location>
        <begin position="25"/>
        <end position="47"/>
    </location>
</feature>
<name>A0A1I8C165_MELHA</name>
<reference evidence="8" key="1">
    <citation type="submission" date="2016-11" db="UniProtKB">
        <authorList>
            <consortium name="WormBaseParasite"/>
        </authorList>
    </citation>
    <scope>IDENTIFICATION</scope>
</reference>
<keyword evidence="7" id="KW-1185">Reference proteome</keyword>
<evidence type="ECO:0000256" key="4">
    <source>
        <dbReference type="SAM" id="MobiDB-lite"/>
    </source>
</evidence>